<reference evidence="1 2" key="1">
    <citation type="submission" date="2019-03" db="EMBL/GenBank/DDBJ databases">
        <authorList>
            <consortium name="Pathogen Informatics"/>
        </authorList>
    </citation>
    <scope>NUCLEOTIDE SEQUENCE [LARGE SCALE GENOMIC DNA]</scope>
    <source>
        <strain evidence="1 2">NCTC12998</strain>
    </source>
</reference>
<name>A0A485B6W4_RAOPL</name>
<evidence type="ECO:0000313" key="2">
    <source>
        <dbReference type="Proteomes" id="UP000345637"/>
    </source>
</evidence>
<proteinExistence type="predicted"/>
<dbReference type="Proteomes" id="UP000345637">
    <property type="component" value="Unassembled WGS sequence"/>
</dbReference>
<sequence length="77" mass="8834">MTTNARVQRGIYQIDRQITQGEYHHHDKRKALNNRIITVKNGRNGIAPDARPGKDIFDDHRPADQFANVHSHGGNHR</sequence>
<gene>
    <name evidence="1" type="ORF">NCTC12998_03543</name>
</gene>
<organism evidence="1 2">
    <name type="scientific">Raoultella planticola</name>
    <name type="common">Klebsiella planticola</name>
    <dbReference type="NCBI Taxonomy" id="575"/>
    <lineage>
        <taxon>Bacteria</taxon>
        <taxon>Pseudomonadati</taxon>
        <taxon>Pseudomonadota</taxon>
        <taxon>Gammaproteobacteria</taxon>
        <taxon>Enterobacterales</taxon>
        <taxon>Enterobacteriaceae</taxon>
        <taxon>Klebsiella/Raoultella group</taxon>
        <taxon>Raoultella</taxon>
    </lineage>
</organism>
<dbReference type="AlphaFoldDB" id="A0A485B6W4"/>
<dbReference type="EMBL" id="CAADJE010000024">
    <property type="protein sequence ID" value="VFS69487.1"/>
    <property type="molecule type" value="Genomic_DNA"/>
</dbReference>
<accession>A0A485B6W4</accession>
<evidence type="ECO:0000313" key="1">
    <source>
        <dbReference type="EMBL" id="VFS69487.1"/>
    </source>
</evidence>
<protein>
    <submittedName>
        <fullName evidence="1">Uncharacterized protein</fullName>
    </submittedName>
</protein>